<reference evidence="1" key="1">
    <citation type="submission" date="2020-10" db="EMBL/GenBank/DDBJ databases">
        <title>Sequencing the genomes of 1000 actinobacteria strains.</title>
        <authorList>
            <person name="Klenk H.-P."/>
        </authorList>
    </citation>
    <scope>NUCLEOTIDE SEQUENCE</scope>
    <source>
        <strain evidence="1">DSM 46832</strain>
    </source>
</reference>
<dbReference type="RefSeq" id="WP_192766010.1">
    <property type="nucleotide sequence ID" value="NZ_JADBEB010000001.1"/>
</dbReference>
<comment type="caution">
    <text evidence="1">The sequence shown here is derived from an EMBL/GenBank/DDBJ whole genome shotgun (WGS) entry which is preliminary data.</text>
</comment>
<organism evidence="1 2">
    <name type="scientific">Plantactinospora soyae</name>
    <dbReference type="NCBI Taxonomy" id="1544732"/>
    <lineage>
        <taxon>Bacteria</taxon>
        <taxon>Bacillati</taxon>
        <taxon>Actinomycetota</taxon>
        <taxon>Actinomycetes</taxon>
        <taxon>Micromonosporales</taxon>
        <taxon>Micromonosporaceae</taxon>
        <taxon>Plantactinospora</taxon>
    </lineage>
</organism>
<name>A0A927M5M2_9ACTN</name>
<keyword evidence="2" id="KW-1185">Reference proteome</keyword>
<sequence>MPEITSQRPPEHVEAGPDDLVAVRVQGARAGLATLLQEAAEARRLRAEVASAGDGTSAVCAWNHFENIPTFYNWNNRPR</sequence>
<evidence type="ECO:0000313" key="2">
    <source>
        <dbReference type="Proteomes" id="UP000649753"/>
    </source>
</evidence>
<accession>A0A927M5M2</accession>
<dbReference type="Proteomes" id="UP000649753">
    <property type="component" value="Unassembled WGS sequence"/>
</dbReference>
<proteinExistence type="predicted"/>
<protein>
    <submittedName>
        <fullName evidence="1">Uncharacterized protein</fullName>
    </submittedName>
</protein>
<dbReference type="InterPro" id="IPR049908">
    <property type="entry name" value="AmcA_3a"/>
</dbReference>
<gene>
    <name evidence="1" type="ORF">H4W31_001526</name>
</gene>
<evidence type="ECO:0000313" key="1">
    <source>
        <dbReference type="EMBL" id="MBE1485888.1"/>
    </source>
</evidence>
<dbReference type="EMBL" id="JADBEB010000001">
    <property type="protein sequence ID" value="MBE1485888.1"/>
    <property type="molecule type" value="Genomic_DNA"/>
</dbReference>
<dbReference type="AlphaFoldDB" id="A0A927M5M2"/>
<dbReference type="NCBIfam" id="NF041722">
    <property type="entry name" value="phane_AmcA_3a"/>
    <property type="match status" value="1"/>
</dbReference>